<proteinExistence type="predicted"/>
<protein>
    <submittedName>
        <fullName evidence="1">Uncharacterized protein</fullName>
    </submittedName>
</protein>
<dbReference type="Proteomes" id="UP000824533">
    <property type="component" value="Linkage Group LG01"/>
</dbReference>
<comment type="caution">
    <text evidence="1">The sequence shown here is derived from an EMBL/GenBank/DDBJ whole genome shotgun (WGS) entry which is preliminary data.</text>
</comment>
<evidence type="ECO:0000313" key="1">
    <source>
        <dbReference type="EMBL" id="KAJ0184249.1"/>
    </source>
</evidence>
<accession>A0ACC1DJU9</accession>
<evidence type="ECO:0000313" key="2">
    <source>
        <dbReference type="Proteomes" id="UP000824533"/>
    </source>
</evidence>
<gene>
    <name evidence="1" type="ORF">K1T71_000672</name>
</gene>
<sequence>MALTTYTGTDTIKVGEYLTCYICKKDIPQAYTKEHLASVIHKCNADLICISLERSRNMVKEKVPFVQRELINGKYCDLCNCNYEDPYEHFDSDKHCKLRTLEDIMPNICALFKDAENNLNALDNILQCLQMNLKGKDTTINKSKTYCDICKVYKNSQGFAGHTQCRKHLLKCLANDIPIPVIDDKTFCDVCIVYKNTKNYDEHLNSAVHKTRKSRDRNFLINGHDIKYMECMFYLKKHCKICKIVVDDDINEVNLHINGVGHIFKYINILNENDITKFVNEYFCPKCEMFFDDIVKHLNSNSHLHLLILDSDKTFCELCKVKLSLKDFAGHEKAKRHIRKQSKFVSNANINYIDFNLEELDINKKGMITVKDKILKCKVCDETLTDILNHLEQHDHHEDTEQ</sequence>
<reference evidence="1 2" key="1">
    <citation type="journal article" date="2021" name="Front. Genet.">
        <title>Chromosome-Level Genome Assembly Reveals Significant Gene Expansion in the Toll and IMD Signaling Pathways of Dendrolimus kikuchii.</title>
        <authorList>
            <person name="Zhou J."/>
            <person name="Wu P."/>
            <person name="Xiong Z."/>
            <person name="Liu N."/>
            <person name="Zhao N."/>
            <person name="Ji M."/>
            <person name="Qiu Y."/>
            <person name="Yang B."/>
        </authorList>
    </citation>
    <scope>NUCLEOTIDE SEQUENCE [LARGE SCALE GENOMIC DNA]</scope>
    <source>
        <strain evidence="1">Ann1</strain>
    </source>
</reference>
<organism evidence="1 2">
    <name type="scientific">Dendrolimus kikuchii</name>
    <dbReference type="NCBI Taxonomy" id="765133"/>
    <lineage>
        <taxon>Eukaryota</taxon>
        <taxon>Metazoa</taxon>
        <taxon>Ecdysozoa</taxon>
        <taxon>Arthropoda</taxon>
        <taxon>Hexapoda</taxon>
        <taxon>Insecta</taxon>
        <taxon>Pterygota</taxon>
        <taxon>Neoptera</taxon>
        <taxon>Endopterygota</taxon>
        <taxon>Lepidoptera</taxon>
        <taxon>Glossata</taxon>
        <taxon>Ditrysia</taxon>
        <taxon>Bombycoidea</taxon>
        <taxon>Lasiocampidae</taxon>
        <taxon>Dendrolimus</taxon>
    </lineage>
</organism>
<name>A0ACC1DJU9_9NEOP</name>
<keyword evidence="2" id="KW-1185">Reference proteome</keyword>
<dbReference type="EMBL" id="CM034387">
    <property type="protein sequence ID" value="KAJ0184249.1"/>
    <property type="molecule type" value="Genomic_DNA"/>
</dbReference>